<comment type="caution">
    <text evidence="1">The sequence shown here is derived from an EMBL/GenBank/DDBJ whole genome shotgun (WGS) entry which is preliminary data.</text>
</comment>
<dbReference type="EMBL" id="JAOTEM010000001">
    <property type="protein sequence ID" value="MCU7615714.1"/>
    <property type="molecule type" value="Genomic_DNA"/>
</dbReference>
<name>A0ABT2W0E4_9FLAO</name>
<evidence type="ECO:0000313" key="1">
    <source>
        <dbReference type="EMBL" id="MCU7615714.1"/>
    </source>
</evidence>
<gene>
    <name evidence="1" type="ORF">NZ698_00770</name>
</gene>
<keyword evidence="2" id="KW-1185">Reference proteome</keyword>
<dbReference type="RefSeq" id="WP_263000906.1">
    <property type="nucleotide sequence ID" value="NZ_JAOTEM010000001.1"/>
</dbReference>
<sequence length="155" mass="18207">MSEIKYYKTFFNYDEIDHYKIEIDDADDLYFDQNISSIDQLKYKVIYQNTPENIDDLDFLNFLNEIGYLKQKINSTDFNNIDNIFIEKPEEEMMTAGCIAIFRDILVFKKNNEVTGVAKICFSCHKYQIVGTETNTDNFGSNNDYSQLADILYNT</sequence>
<dbReference type="Proteomes" id="UP001208649">
    <property type="component" value="Unassembled WGS sequence"/>
</dbReference>
<organism evidence="1 2">
    <name type="scientific">Chryseobacterium edaphi</name>
    <dbReference type="NCBI Taxonomy" id="2976532"/>
    <lineage>
        <taxon>Bacteria</taxon>
        <taxon>Pseudomonadati</taxon>
        <taxon>Bacteroidota</taxon>
        <taxon>Flavobacteriia</taxon>
        <taxon>Flavobacteriales</taxon>
        <taxon>Weeksellaceae</taxon>
        <taxon>Chryseobacterium group</taxon>
        <taxon>Chryseobacterium</taxon>
    </lineage>
</organism>
<proteinExistence type="predicted"/>
<protein>
    <submittedName>
        <fullName evidence="1">Uncharacterized protein</fullName>
    </submittedName>
</protein>
<accession>A0ABT2W0E4</accession>
<evidence type="ECO:0000313" key="2">
    <source>
        <dbReference type="Proteomes" id="UP001208649"/>
    </source>
</evidence>
<reference evidence="2" key="1">
    <citation type="submission" date="2023-07" db="EMBL/GenBank/DDBJ databases">
        <title>Chryseobacterium sp. strain PBS4-4 Genome sequencing and assembly.</title>
        <authorList>
            <person name="Jung Y."/>
        </authorList>
    </citation>
    <scope>NUCLEOTIDE SEQUENCE [LARGE SCALE GENOMIC DNA]</scope>
    <source>
        <strain evidence="2">PBS4-4</strain>
    </source>
</reference>